<evidence type="ECO:0000256" key="6">
    <source>
        <dbReference type="ARBA" id="ARBA00022841"/>
    </source>
</evidence>
<accession>A0A068NNY0</accession>
<dbReference type="KEGG" id="fgi:OP10G_1773"/>
<evidence type="ECO:0000256" key="2">
    <source>
        <dbReference type="ARBA" id="ARBA00005182"/>
    </source>
</evidence>
<dbReference type="GO" id="GO:0042597">
    <property type="term" value="C:periplasmic space"/>
    <property type="evidence" value="ECO:0007669"/>
    <property type="project" value="UniProtKB-SubCell"/>
</dbReference>
<dbReference type="AlphaFoldDB" id="A0A068NNY0"/>
<dbReference type="UniPathway" id="UPA00286"/>
<dbReference type="GO" id="GO:0042121">
    <property type="term" value="P:alginic acid biosynthetic process"/>
    <property type="evidence" value="ECO:0007669"/>
    <property type="project" value="UniProtKB-UniPathway"/>
</dbReference>
<dbReference type="Proteomes" id="UP000027982">
    <property type="component" value="Chromosome"/>
</dbReference>
<dbReference type="STRING" id="661478.OP10G_1773"/>
<evidence type="ECO:0000256" key="5">
    <source>
        <dbReference type="ARBA" id="ARBA00022764"/>
    </source>
</evidence>
<dbReference type="Pfam" id="PF16822">
    <property type="entry name" value="ALGX"/>
    <property type="match status" value="1"/>
</dbReference>
<keyword evidence="6" id="KW-0016">Alginate biosynthesis</keyword>
<feature type="domain" description="AlgX/AlgJ SGNH hydrolase-like" evidence="7">
    <location>
        <begin position="48"/>
        <end position="303"/>
    </location>
</feature>
<dbReference type="InterPro" id="IPR031811">
    <property type="entry name" value="ALGX/ALGJ_SGNH-like"/>
</dbReference>
<evidence type="ECO:0000256" key="1">
    <source>
        <dbReference type="ARBA" id="ARBA00004418"/>
    </source>
</evidence>
<sequence length="345" mass="36033">MKMNGKRFGLGVTLTLAVGMAFGQGAQGIRDALAAKAEQAGKANALAVAGTDGWLFFVPELRYLTAGEFWGPNAAKVSHATSAAAADPLPAILDFKAQCAKAGVDLLIVPVPAKAAIYSDMLVGGKAPNSSTRIDSAQAAFLAKLTASGIKTLDLTPIFQTYRKNHPSDLLYAKTDTHWSGNGIAVAADAIAAQIKGQPWYKGVAKSKFTPTLKTITVSTGDLAGMISGAKPGPEKIRLTVVKKGSASVASDRKSPLVLLGDSHNLIFSTGGDMLAENAGFPENLALRIGFAPDVVAVMGSGATPARINLARRGDNLAGKKMIVWVFSSREFTEGQGWRKVPVVR</sequence>
<evidence type="ECO:0000259" key="7">
    <source>
        <dbReference type="Pfam" id="PF16822"/>
    </source>
</evidence>
<proteinExistence type="predicted"/>
<comment type="subcellular location">
    <subcellularLocation>
        <location evidence="1">Periplasm</location>
    </subcellularLocation>
</comment>
<comment type="pathway">
    <text evidence="2">Glycan biosynthesis; alginate biosynthesis.</text>
</comment>
<evidence type="ECO:0000313" key="9">
    <source>
        <dbReference type="Proteomes" id="UP000027982"/>
    </source>
</evidence>
<dbReference type="HOGENOM" id="CLU_803510_0_0_0"/>
<gene>
    <name evidence="8" type="ORF">OP10G_1773</name>
</gene>
<evidence type="ECO:0000313" key="8">
    <source>
        <dbReference type="EMBL" id="AIE85141.1"/>
    </source>
</evidence>
<keyword evidence="4" id="KW-0732">Signal</keyword>
<dbReference type="GO" id="GO:0016740">
    <property type="term" value="F:transferase activity"/>
    <property type="evidence" value="ECO:0007669"/>
    <property type="project" value="UniProtKB-KW"/>
</dbReference>
<reference evidence="8 9" key="1">
    <citation type="journal article" date="2014" name="PLoS ONE">
        <title>The first complete genome sequence of the class fimbriimonadia in the phylum armatimonadetes.</title>
        <authorList>
            <person name="Hu Z.Y."/>
            <person name="Wang Y.Z."/>
            <person name="Im W.T."/>
            <person name="Wang S.Y."/>
            <person name="Zhao G.P."/>
            <person name="Zheng H.J."/>
            <person name="Quan Z.X."/>
        </authorList>
    </citation>
    <scope>NUCLEOTIDE SEQUENCE [LARGE SCALE GENOMIC DNA]</scope>
    <source>
        <strain evidence="8">Gsoil 348</strain>
    </source>
</reference>
<protein>
    <submittedName>
        <fullName evidence="8">Cell morphology protein</fullName>
    </submittedName>
</protein>
<organism evidence="8 9">
    <name type="scientific">Fimbriimonas ginsengisoli Gsoil 348</name>
    <dbReference type="NCBI Taxonomy" id="661478"/>
    <lineage>
        <taxon>Bacteria</taxon>
        <taxon>Bacillati</taxon>
        <taxon>Armatimonadota</taxon>
        <taxon>Fimbriimonadia</taxon>
        <taxon>Fimbriimonadales</taxon>
        <taxon>Fimbriimonadaceae</taxon>
        <taxon>Fimbriimonas</taxon>
    </lineage>
</organism>
<name>A0A068NNY0_FIMGI</name>
<keyword evidence="5" id="KW-0574">Periplasm</keyword>
<dbReference type="EMBL" id="CP007139">
    <property type="protein sequence ID" value="AIE85141.1"/>
    <property type="molecule type" value="Genomic_DNA"/>
</dbReference>
<evidence type="ECO:0000256" key="4">
    <source>
        <dbReference type="ARBA" id="ARBA00022729"/>
    </source>
</evidence>
<evidence type="ECO:0000256" key="3">
    <source>
        <dbReference type="ARBA" id="ARBA00022679"/>
    </source>
</evidence>
<keyword evidence="9" id="KW-1185">Reference proteome</keyword>
<keyword evidence="3" id="KW-0808">Transferase</keyword>